<evidence type="ECO:0000256" key="8">
    <source>
        <dbReference type="PIRSR" id="PIRSR600246-3"/>
    </source>
</evidence>
<dbReference type="InterPro" id="IPR000246">
    <property type="entry name" value="Peptidase_T2"/>
</dbReference>
<dbReference type="GO" id="GO:0004067">
    <property type="term" value="F:asparaginase activity"/>
    <property type="evidence" value="ECO:0007669"/>
    <property type="project" value="UniProtKB-EC"/>
</dbReference>
<evidence type="ECO:0000313" key="10">
    <source>
        <dbReference type="Proteomes" id="UP000012073"/>
    </source>
</evidence>
<keyword evidence="4" id="KW-0068">Autocatalytic cleavage</keyword>
<dbReference type="PANTHER" id="PTHR10188">
    <property type="entry name" value="L-ASPARAGINASE"/>
    <property type="match status" value="1"/>
</dbReference>
<reference evidence="10" key="1">
    <citation type="journal article" date="2013" name="Proc. Natl. Acad. Sci. U.S.A.">
        <title>Genome structure and metabolic features in the red seaweed Chondrus crispus shed light on evolution of the Archaeplastida.</title>
        <authorList>
            <person name="Collen J."/>
            <person name="Porcel B."/>
            <person name="Carre W."/>
            <person name="Ball S.G."/>
            <person name="Chaparro C."/>
            <person name="Tonon T."/>
            <person name="Barbeyron T."/>
            <person name="Michel G."/>
            <person name="Noel B."/>
            <person name="Valentin K."/>
            <person name="Elias M."/>
            <person name="Artiguenave F."/>
            <person name="Arun A."/>
            <person name="Aury J.M."/>
            <person name="Barbosa-Neto J.F."/>
            <person name="Bothwell J.H."/>
            <person name="Bouget F.Y."/>
            <person name="Brillet L."/>
            <person name="Cabello-Hurtado F."/>
            <person name="Capella-Gutierrez S."/>
            <person name="Charrier B."/>
            <person name="Cladiere L."/>
            <person name="Cock J.M."/>
            <person name="Coelho S.M."/>
            <person name="Colleoni C."/>
            <person name="Czjzek M."/>
            <person name="Da Silva C."/>
            <person name="Delage L."/>
            <person name="Denoeud F."/>
            <person name="Deschamps P."/>
            <person name="Dittami S.M."/>
            <person name="Gabaldon T."/>
            <person name="Gachon C.M."/>
            <person name="Groisillier A."/>
            <person name="Herve C."/>
            <person name="Jabbari K."/>
            <person name="Katinka M."/>
            <person name="Kloareg B."/>
            <person name="Kowalczyk N."/>
            <person name="Labadie K."/>
            <person name="Leblanc C."/>
            <person name="Lopez P.J."/>
            <person name="McLachlan D.H."/>
            <person name="Meslet-Cladiere L."/>
            <person name="Moustafa A."/>
            <person name="Nehr Z."/>
            <person name="Nyvall Collen P."/>
            <person name="Panaud O."/>
            <person name="Partensky F."/>
            <person name="Poulain J."/>
            <person name="Rensing S.A."/>
            <person name="Rousvoal S."/>
            <person name="Samson G."/>
            <person name="Symeonidi A."/>
            <person name="Weissenbach J."/>
            <person name="Zambounis A."/>
            <person name="Wincker P."/>
            <person name="Boyen C."/>
        </authorList>
    </citation>
    <scope>NUCLEOTIDE SEQUENCE [LARGE SCALE GENOMIC DNA]</scope>
    <source>
        <strain evidence="10">cv. Stackhouse</strain>
    </source>
</reference>
<proteinExistence type="predicted"/>
<comment type="catalytic activity">
    <reaction evidence="5">
        <text>L-asparagine + H2O = L-aspartate + NH4(+)</text>
        <dbReference type="Rhea" id="RHEA:21016"/>
        <dbReference type="ChEBI" id="CHEBI:15377"/>
        <dbReference type="ChEBI" id="CHEBI:28938"/>
        <dbReference type="ChEBI" id="CHEBI:29991"/>
        <dbReference type="ChEBI" id="CHEBI:58048"/>
        <dbReference type="EC" id="3.5.1.1"/>
    </reaction>
</comment>
<evidence type="ECO:0000256" key="5">
    <source>
        <dbReference type="ARBA" id="ARBA00049366"/>
    </source>
</evidence>
<dbReference type="Gramene" id="CDF33840">
    <property type="protein sequence ID" value="CDF33840"/>
    <property type="gene ID" value="CHC_T00002545001"/>
</dbReference>
<dbReference type="GO" id="GO:0033345">
    <property type="term" value="P:L-asparagine catabolic process via L-aspartate"/>
    <property type="evidence" value="ECO:0007669"/>
    <property type="project" value="TreeGrafter"/>
</dbReference>
<dbReference type="GO" id="GO:0005737">
    <property type="term" value="C:cytoplasm"/>
    <property type="evidence" value="ECO:0007669"/>
    <property type="project" value="TreeGrafter"/>
</dbReference>
<keyword evidence="2" id="KW-0645">Protease</keyword>
<dbReference type="GeneID" id="17321382"/>
<dbReference type="GO" id="GO:0006508">
    <property type="term" value="P:proteolysis"/>
    <property type="evidence" value="ECO:0007669"/>
    <property type="project" value="UniProtKB-KW"/>
</dbReference>
<gene>
    <name evidence="9" type="ORF">CHC_T00002545001</name>
</gene>
<feature type="active site" description="Nucleophile" evidence="6">
    <location>
        <position position="176"/>
    </location>
</feature>
<keyword evidence="10" id="KW-1185">Reference proteome</keyword>
<name>R7Q8N6_CHOCR</name>
<dbReference type="STRING" id="2769.R7Q8N6"/>
<feature type="binding site" evidence="7">
    <location>
        <begin position="204"/>
        <end position="207"/>
    </location>
    <ligand>
        <name>substrate</name>
    </ligand>
</feature>
<dbReference type="GO" id="GO:0008798">
    <property type="term" value="F:beta-aspartyl-peptidase activity"/>
    <property type="evidence" value="ECO:0007669"/>
    <property type="project" value="UniProtKB-EC"/>
</dbReference>
<dbReference type="RefSeq" id="XP_005713659.1">
    <property type="nucleotide sequence ID" value="XM_005713602.1"/>
</dbReference>
<evidence type="ECO:0000256" key="6">
    <source>
        <dbReference type="PIRSR" id="PIRSR600246-1"/>
    </source>
</evidence>
<dbReference type="Pfam" id="PF01112">
    <property type="entry name" value="Asparaginase_2"/>
    <property type="match status" value="1"/>
</dbReference>
<evidence type="ECO:0000256" key="2">
    <source>
        <dbReference type="ARBA" id="ARBA00022670"/>
    </source>
</evidence>
<dbReference type="SUPFAM" id="SSF56235">
    <property type="entry name" value="N-terminal nucleophile aminohydrolases (Ntn hydrolases)"/>
    <property type="match status" value="1"/>
</dbReference>
<evidence type="ECO:0008006" key="11">
    <source>
        <dbReference type="Google" id="ProtNLM"/>
    </source>
</evidence>
<comment type="catalytic activity">
    <reaction evidence="1">
        <text>Cleavage of a beta-linked Asp residue from the N-terminus of a polypeptide.</text>
        <dbReference type="EC" id="3.4.19.5"/>
    </reaction>
</comment>
<organism evidence="9 10">
    <name type="scientific">Chondrus crispus</name>
    <name type="common">Carrageen Irish moss</name>
    <name type="synonym">Polymorpha crispa</name>
    <dbReference type="NCBI Taxonomy" id="2769"/>
    <lineage>
        <taxon>Eukaryota</taxon>
        <taxon>Rhodophyta</taxon>
        <taxon>Florideophyceae</taxon>
        <taxon>Rhodymeniophycidae</taxon>
        <taxon>Gigartinales</taxon>
        <taxon>Gigartinaceae</taxon>
        <taxon>Chondrus</taxon>
    </lineage>
</organism>
<dbReference type="FunFam" id="3.60.20.30:FF:000001">
    <property type="entry name" value="Isoaspartyl peptidase/L-asparaginase"/>
    <property type="match status" value="1"/>
</dbReference>
<evidence type="ECO:0000256" key="3">
    <source>
        <dbReference type="ARBA" id="ARBA00022801"/>
    </source>
</evidence>
<accession>R7Q8N6</accession>
<dbReference type="EMBL" id="HG001659">
    <property type="protein sequence ID" value="CDF33840.1"/>
    <property type="molecule type" value="Genomic_DNA"/>
</dbReference>
<keyword evidence="3" id="KW-0378">Hydrolase</keyword>
<evidence type="ECO:0000256" key="4">
    <source>
        <dbReference type="ARBA" id="ARBA00022813"/>
    </source>
</evidence>
<dbReference type="CDD" id="cd04702">
    <property type="entry name" value="ASRGL1_like"/>
    <property type="match status" value="1"/>
</dbReference>
<dbReference type="PANTHER" id="PTHR10188:SF43">
    <property type="entry name" value="ASPARAGINASE (EUROFUNG)"/>
    <property type="match status" value="1"/>
</dbReference>
<protein>
    <recommendedName>
        <fullName evidence="11">Asparaginase</fullName>
    </recommendedName>
</protein>
<dbReference type="InterPro" id="IPR033844">
    <property type="entry name" value="ASRGL1_meta"/>
</dbReference>
<dbReference type="OrthoDB" id="2262349at2759"/>
<evidence type="ECO:0000313" key="9">
    <source>
        <dbReference type="EMBL" id="CDF33840.1"/>
    </source>
</evidence>
<dbReference type="OMA" id="MGIIMVD"/>
<evidence type="ECO:0000256" key="1">
    <source>
        <dbReference type="ARBA" id="ARBA00000306"/>
    </source>
</evidence>
<dbReference type="AlphaFoldDB" id="R7Q8N6"/>
<dbReference type="InterPro" id="IPR029055">
    <property type="entry name" value="Ntn_hydrolases_N"/>
</dbReference>
<dbReference type="Gene3D" id="3.60.20.30">
    <property type="entry name" value="(Glycosyl)asparaginase"/>
    <property type="match status" value="1"/>
</dbReference>
<dbReference type="PhylomeDB" id="R7Q8N6"/>
<feature type="site" description="Cleavage; by autolysis" evidence="8">
    <location>
        <begin position="175"/>
        <end position="176"/>
    </location>
</feature>
<dbReference type="Proteomes" id="UP000012073">
    <property type="component" value="Unassembled WGS sequence"/>
</dbReference>
<feature type="binding site" evidence="7">
    <location>
        <begin position="227"/>
        <end position="230"/>
    </location>
    <ligand>
        <name>substrate</name>
    </ligand>
</feature>
<sequence length="312" mass="31851">MPTQTPIAPSIIVHGGAWAIPASQTVASREGVEAAASLGYDLLNSGASALDAVEAAVRALEDNPVFDAGVGSCLNSAGGVEMDAAIMTDSVEATIRFGAVAALSNACNPISVARAVMERTPHCLLVGEGADAFAKEVGAEGASVEELVTPAAVEEWQRFKRYSAAVNDLFNSGHDTVGAVVRDANGTLACATSTGGITYKRVGRVGDSPIIGAGLFCEDGVGACSTTGHGESILKVGLARTALLFMESRSPGQAAEVALAKMKKRTGGCGGIVLLDNNGEWSADFTTTKMAWAAVGKDGVLKSGIDREHLKL</sequence>
<dbReference type="KEGG" id="ccp:CHC_T00002545001"/>
<evidence type="ECO:0000256" key="7">
    <source>
        <dbReference type="PIRSR" id="PIRSR600246-2"/>
    </source>
</evidence>